<reference evidence="1 2" key="2">
    <citation type="journal article" date="2017" name="Genome Biol.">
        <title>New reference genome sequences of hot pepper reveal the massive evolution of plant disease-resistance genes by retroduplication.</title>
        <authorList>
            <person name="Kim S."/>
            <person name="Park J."/>
            <person name="Yeom S.I."/>
            <person name="Kim Y.M."/>
            <person name="Seo E."/>
            <person name="Kim K.T."/>
            <person name="Kim M.S."/>
            <person name="Lee J.M."/>
            <person name="Cheong K."/>
            <person name="Shin H.S."/>
            <person name="Kim S.B."/>
            <person name="Han K."/>
            <person name="Lee J."/>
            <person name="Park M."/>
            <person name="Lee H.A."/>
            <person name="Lee H.Y."/>
            <person name="Lee Y."/>
            <person name="Oh S."/>
            <person name="Lee J.H."/>
            <person name="Choi E."/>
            <person name="Choi E."/>
            <person name="Lee S.E."/>
            <person name="Jeon J."/>
            <person name="Kim H."/>
            <person name="Choi G."/>
            <person name="Song H."/>
            <person name="Lee J."/>
            <person name="Lee S.C."/>
            <person name="Kwon J.K."/>
            <person name="Lee H.Y."/>
            <person name="Koo N."/>
            <person name="Hong Y."/>
            <person name="Kim R.W."/>
            <person name="Kang W.H."/>
            <person name="Huh J.H."/>
            <person name="Kang B.C."/>
            <person name="Yang T.J."/>
            <person name="Lee Y.H."/>
            <person name="Bennetzen J.L."/>
            <person name="Choi D."/>
        </authorList>
    </citation>
    <scope>NUCLEOTIDE SEQUENCE [LARGE SCALE GENOMIC DNA]</scope>
    <source>
        <strain evidence="2">cv. CM334</strain>
    </source>
</reference>
<dbReference type="EMBL" id="AYRZ02000008">
    <property type="protein sequence ID" value="PHT74418.1"/>
    <property type="molecule type" value="Genomic_DNA"/>
</dbReference>
<name>A0A2G2YXC9_CAPAN</name>
<dbReference type="STRING" id="4072.A0A2G2YXC9"/>
<evidence type="ECO:0000313" key="1">
    <source>
        <dbReference type="EMBL" id="PHT74418.1"/>
    </source>
</evidence>
<gene>
    <name evidence="1" type="ORF">T459_21695</name>
</gene>
<proteinExistence type="predicted"/>
<sequence>MASSSDKSVSTSEMMDNKEAAKVIDALSLTPSLSNASISASQMSLKFKIVNSIGEECIKEDGLLNLLAKKPQPICLGDPIQP</sequence>
<organism evidence="1 2">
    <name type="scientific">Capsicum annuum</name>
    <name type="common">Capsicum pepper</name>
    <dbReference type="NCBI Taxonomy" id="4072"/>
    <lineage>
        <taxon>Eukaryota</taxon>
        <taxon>Viridiplantae</taxon>
        <taxon>Streptophyta</taxon>
        <taxon>Embryophyta</taxon>
        <taxon>Tracheophyta</taxon>
        <taxon>Spermatophyta</taxon>
        <taxon>Magnoliopsida</taxon>
        <taxon>eudicotyledons</taxon>
        <taxon>Gunneridae</taxon>
        <taxon>Pentapetalae</taxon>
        <taxon>asterids</taxon>
        <taxon>lamiids</taxon>
        <taxon>Solanales</taxon>
        <taxon>Solanaceae</taxon>
        <taxon>Solanoideae</taxon>
        <taxon>Capsiceae</taxon>
        <taxon>Capsicum</taxon>
    </lineage>
</organism>
<reference evidence="1 2" key="1">
    <citation type="journal article" date="2014" name="Nat. Genet.">
        <title>Genome sequence of the hot pepper provides insights into the evolution of pungency in Capsicum species.</title>
        <authorList>
            <person name="Kim S."/>
            <person name="Park M."/>
            <person name="Yeom S.I."/>
            <person name="Kim Y.M."/>
            <person name="Lee J.M."/>
            <person name="Lee H.A."/>
            <person name="Seo E."/>
            <person name="Choi J."/>
            <person name="Cheong K."/>
            <person name="Kim K.T."/>
            <person name="Jung K."/>
            <person name="Lee G.W."/>
            <person name="Oh S.K."/>
            <person name="Bae C."/>
            <person name="Kim S.B."/>
            <person name="Lee H.Y."/>
            <person name="Kim S.Y."/>
            <person name="Kim M.S."/>
            <person name="Kang B.C."/>
            <person name="Jo Y.D."/>
            <person name="Yang H.B."/>
            <person name="Jeong H.J."/>
            <person name="Kang W.H."/>
            <person name="Kwon J.K."/>
            <person name="Shin C."/>
            <person name="Lim J.Y."/>
            <person name="Park J.H."/>
            <person name="Huh J.H."/>
            <person name="Kim J.S."/>
            <person name="Kim B.D."/>
            <person name="Cohen O."/>
            <person name="Paran I."/>
            <person name="Suh M.C."/>
            <person name="Lee S.B."/>
            <person name="Kim Y.K."/>
            <person name="Shin Y."/>
            <person name="Noh S.J."/>
            <person name="Park J."/>
            <person name="Seo Y.S."/>
            <person name="Kwon S.Y."/>
            <person name="Kim H.A."/>
            <person name="Park J.M."/>
            <person name="Kim H.J."/>
            <person name="Choi S.B."/>
            <person name="Bosland P.W."/>
            <person name="Reeves G."/>
            <person name="Jo S.H."/>
            <person name="Lee B.W."/>
            <person name="Cho H.T."/>
            <person name="Choi H.S."/>
            <person name="Lee M.S."/>
            <person name="Yu Y."/>
            <person name="Do Choi Y."/>
            <person name="Park B.S."/>
            <person name="van Deynze A."/>
            <person name="Ashrafi H."/>
            <person name="Hill T."/>
            <person name="Kim W.T."/>
            <person name="Pai H.S."/>
            <person name="Ahn H.K."/>
            <person name="Yeam I."/>
            <person name="Giovannoni J.J."/>
            <person name="Rose J.K."/>
            <person name="Sorensen I."/>
            <person name="Lee S.J."/>
            <person name="Kim R.W."/>
            <person name="Choi I.Y."/>
            <person name="Choi B.S."/>
            <person name="Lim J.S."/>
            <person name="Lee Y.H."/>
            <person name="Choi D."/>
        </authorList>
    </citation>
    <scope>NUCLEOTIDE SEQUENCE [LARGE SCALE GENOMIC DNA]</scope>
    <source>
        <strain evidence="2">cv. CM334</strain>
    </source>
</reference>
<dbReference type="Gramene" id="PHT74418">
    <property type="protein sequence ID" value="PHT74418"/>
    <property type="gene ID" value="T459_21695"/>
</dbReference>
<accession>A0A2G2YXC9</accession>
<evidence type="ECO:0000313" key="2">
    <source>
        <dbReference type="Proteomes" id="UP000222542"/>
    </source>
</evidence>
<dbReference type="Proteomes" id="UP000222542">
    <property type="component" value="Unassembled WGS sequence"/>
</dbReference>
<keyword evidence="2" id="KW-1185">Reference proteome</keyword>
<comment type="caution">
    <text evidence="1">The sequence shown here is derived from an EMBL/GenBank/DDBJ whole genome shotgun (WGS) entry which is preliminary data.</text>
</comment>
<dbReference type="AlphaFoldDB" id="A0A2G2YXC9"/>
<protein>
    <submittedName>
        <fullName evidence="1">Uncharacterized protein</fullName>
    </submittedName>
</protein>